<feature type="domain" description="Lumazine-binding" evidence="12">
    <location>
        <begin position="1"/>
        <end position="96"/>
    </location>
</feature>
<keyword evidence="7" id="KW-0686">Riboflavin biosynthesis</keyword>
<evidence type="ECO:0000259" key="12">
    <source>
        <dbReference type="PROSITE" id="PS51177"/>
    </source>
</evidence>
<evidence type="ECO:0000256" key="4">
    <source>
        <dbReference type="ARBA" id="ARBA00011233"/>
    </source>
</evidence>
<dbReference type="InterPro" id="IPR026017">
    <property type="entry name" value="Lumazine-bd_dom"/>
</dbReference>
<comment type="caution">
    <text evidence="13">The sequence shown here is derived from an EMBL/GenBank/DDBJ whole genome shotgun (WGS) entry which is preliminary data.</text>
</comment>
<evidence type="ECO:0000256" key="6">
    <source>
        <dbReference type="ARBA" id="ARBA00013950"/>
    </source>
</evidence>
<evidence type="ECO:0000313" key="14">
    <source>
        <dbReference type="Proteomes" id="UP000319143"/>
    </source>
</evidence>
<dbReference type="InterPro" id="IPR017938">
    <property type="entry name" value="Riboflavin_synthase-like_b-brl"/>
</dbReference>
<evidence type="ECO:0000256" key="11">
    <source>
        <dbReference type="PROSITE-ProRule" id="PRU00524"/>
    </source>
</evidence>
<evidence type="ECO:0000256" key="2">
    <source>
        <dbReference type="ARBA" id="ARBA00002803"/>
    </source>
</evidence>
<dbReference type="NCBIfam" id="TIGR00187">
    <property type="entry name" value="ribE"/>
    <property type="match status" value="1"/>
</dbReference>
<feature type="repeat" description="Lumazine-binding" evidence="11">
    <location>
        <begin position="97"/>
        <end position="193"/>
    </location>
</feature>
<evidence type="ECO:0000256" key="9">
    <source>
        <dbReference type="ARBA" id="ARBA00022737"/>
    </source>
</evidence>
<name>A0A5C6E1M4_9BACT</name>
<dbReference type="AlphaFoldDB" id="A0A5C6E1M4"/>
<dbReference type="InterPro" id="IPR001783">
    <property type="entry name" value="Lumazine-bd"/>
</dbReference>
<keyword evidence="9" id="KW-0677">Repeat</keyword>
<feature type="repeat" description="Lumazine-binding" evidence="11">
    <location>
        <begin position="1"/>
        <end position="96"/>
    </location>
</feature>
<evidence type="ECO:0000256" key="3">
    <source>
        <dbReference type="ARBA" id="ARBA00004887"/>
    </source>
</evidence>
<dbReference type="Pfam" id="PF00677">
    <property type="entry name" value="Lum_binding"/>
    <property type="match status" value="2"/>
</dbReference>
<dbReference type="RefSeq" id="WP_146524747.1">
    <property type="nucleotide sequence ID" value="NZ_SJPV01000001.1"/>
</dbReference>
<dbReference type="PANTHER" id="PTHR21098:SF12">
    <property type="entry name" value="RIBOFLAVIN SYNTHASE"/>
    <property type="match status" value="1"/>
</dbReference>
<dbReference type="EMBL" id="SJPV01000001">
    <property type="protein sequence ID" value="TWU42758.1"/>
    <property type="molecule type" value="Genomic_DNA"/>
</dbReference>
<evidence type="ECO:0000313" key="13">
    <source>
        <dbReference type="EMBL" id="TWU42758.1"/>
    </source>
</evidence>
<comment type="subunit">
    <text evidence="4">Homotrimer.</text>
</comment>
<accession>A0A5C6E1M4</accession>
<proteinExistence type="predicted"/>
<dbReference type="OrthoDB" id="9788537at2"/>
<evidence type="ECO:0000256" key="5">
    <source>
        <dbReference type="ARBA" id="ARBA00012827"/>
    </source>
</evidence>
<comment type="catalytic activity">
    <reaction evidence="1">
        <text>2 6,7-dimethyl-8-(1-D-ribityl)lumazine + H(+) = 5-amino-6-(D-ribitylamino)uracil + riboflavin</text>
        <dbReference type="Rhea" id="RHEA:20772"/>
        <dbReference type="ChEBI" id="CHEBI:15378"/>
        <dbReference type="ChEBI" id="CHEBI:15934"/>
        <dbReference type="ChEBI" id="CHEBI:57986"/>
        <dbReference type="ChEBI" id="CHEBI:58201"/>
        <dbReference type="EC" id="2.5.1.9"/>
    </reaction>
</comment>
<dbReference type="NCBIfam" id="NF006767">
    <property type="entry name" value="PRK09289.1"/>
    <property type="match status" value="1"/>
</dbReference>
<protein>
    <recommendedName>
        <fullName evidence="6 10">Riboflavin synthase</fullName>
        <ecNumber evidence="5 10">2.5.1.9</ecNumber>
    </recommendedName>
</protein>
<dbReference type="GO" id="GO:0004746">
    <property type="term" value="F:riboflavin synthase activity"/>
    <property type="evidence" value="ECO:0007669"/>
    <property type="project" value="UniProtKB-UniRule"/>
</dbReference>
<dbReference type="PANTHER" id="PTHR21098">
    <property type="entry name" value="RIBOFLAVIN SYNTHASE ALPHA CHAIN"/>
    <property type="match status" value="1"/>
</dbReference>
<comment type="function">
    <text evidence="2">Catalyzes the dismutation of two molecules of 6,7-dimethyl-8-ribityllumazine, resulting in the formation of riboflavin and 5-amino-6-(D-ribitylamino)uracil.</text>
</comment>
<evidence type="ECO:0000256" key="7">
    <source>
        <dbReference type="ARBA" id="ARBA00022619"/>
    </source>
</evidence>
<dbReference type="PROSITE" id="PS51177">
    <property type="entry name" value="LUMAZINE_BIND"/>
    <property type="match status" value="2"/>
</dbReference>
<evidence type="ECO:0000256" key="10">
    <source>
        <dbReference type="NCBIfam" id="TIGR00187"/>
    </source>
</evidence>
<dbReference type="SUPFAM" id="SSF63380">
    <property type="entry name" value="Riboflavin synthase domain-like"/>
    <property type="match status" value="2"/>
</dbReference>
<comment type="pathway">
    <text evidence="3">Cofactor biosynthesis; riboflavin biosynthesis; riboflavin from 2-hydroxy-3-oxobutyl phosphate and 5-amino-6-(D-ribitylamino)uracil: step 2/2.</text>
</comment>
<feature type="domain" description="Lumazine-binding" evidence="12">
    <location>
        <begin position="97"/>
        <end position="193"/>
    </location>
</feature>
<dbReference type="GO" id="GO:0009231">
    <property type="term" value="P:riboflavin biosynthetic process"/>
    <property type="evidence" value="ECO:0007669"/>
    <property type="project" value="UniProtKB-KW"/>
</dbReference>
<dbReference type="Proteomes" id="UP000319143">
    <property type="component" value="Unassembled WGS sequence"/>
</dbReference>
<dbReference type="PIRSF" id="PIRSF000498">
    <property type="entry name" value="Riboflavin_syn_A"/>
    <property type="match status" value="1"/>
</dbReference>
<dbReference type="FunFam" id="2.40.30.20:FF:000004">
    <property type="entry name" value="Riboflavin synthase, alpha subunit"/>
    <property type="match status" value="1"/>
</dbReference>
<dbReference type="InterPro" id="IPR023366">
    <property type="entry name" value="ATP_synth_asu-like_sf"/>
</dbReference>
<dbReference type="NCBIfam" id="NF009566">
    <property type="entry name" value="PRK13020.1"/>
    <property type="match status" value="1"/>
</dbReference>
<dbReference type="CDD" id="cd00402">
    <property type="entry name" value="Riboflavin_synthase_like"/>
    <property type="match status" value="1"/>
</dbReference>
<evidence type="ECO:0000256" key="8">
    <source>
        <dbReference type="ARBA" id="ARBA00022679"/>
    </source>
</evidence>
<keyword evidence="8 13" id="KW-0808">Transferase</keyword>
<dbReference type="FunFam" id="2.40.30.20:FF:000003">
    <property type="entry name" value="Riboflavin synthase, alpha subunit"/>
    <property type="match status" value="1"/>
</dbReference>
<reference evidence="13 14" key="1">
    <citation type="submission" date="2019-02" db="EMBL/GenBank/DDBJ databases">
        <title>Deep-cultivation of Planctomycetes and their phenomic and genomic characterization uncovers novel biology.</title>
        <authorList>
            <person name="Wiegand S."/>
            <person name="Jogler M."/>
            <person name="Boedeker C."/>
            <person name="Pinto D."/>
            <person name="Vollmers J."/>
            <person name="Rivas-Marin E."/>
            <person name="Kohn T."/>
            <person name="Peeters S.H."/>
            <person name="Heuer A."/>
            <person name="Rast P."/>
            <person name="Oberbeckmann S."/>
            <person name="Bunk B."/>
            <person name="Jeske O."/>
            <person name="Meyerdierks A."/>
            <person name="Storesund J.E."/>
            <person name="Kallscheuer N."/>
            <person name="Luecker S."/>
            <person name="Lage O.M."/>
            <person name="Pohl T."/>
            <person name="Merkel B.J."/>
            <person name="Hornburger P."/>
            <person name="Mueller R.-W."/>
            <person name="Bruemmer F."/>
            <person name="Labrenz M."/>
            <person name="Spormann A.M."/>
            <person name="Op Den Camp H."/>
            <person name="Overmann J."/>
            <person name="Amann R."/>
            <person name="Jetten M.S.M."/>
            <person name="Mascher T."/>
            <person name="Medema M.H."/>
            <person name="Devos D.P."/>
            <person name="Kaster A.-K."/>
            <person name="Ovreas L."/>
            <person name="Rohde M."/>
            <person name="Galperin M.Y."/>
            <person name="Jogler C."/>
        </authorList>
    </citation>
    <scope>NUCLEOTIDE SEQUENCE [LARGE SCALE GENOMIC DNA]</scope>
    <source>
        <strain evidence="13 14">Poly41</strain>
    </source>
</reference>
<sequence length="212" mass="22355">MFTGLIEAMGQLSEIRDEPPGKRFAIDAGRVAEGVKVGDSVAINGCCLTVVAAAGKILEFEAGEETLSRTNLGTLKIGSGVNLERSLAIGDRLGGHYVTGHIDGQGMLRERKNDPPWATLCFEVPKRLAPQIASKGSIAVDGVSLTIVDADQDSFSVALIPHTLDVTTLGQLSNGDQVNIETDVLAKYVQRSLEMLGDGEAPLAPTHSDTDT</sequence>
<dbReference type="Gene3D" id="2.40.30.20">
    <property type="match status" value="2"/>
</dbReference>
<keyword evidence="14" id="KW-1185">Reference proteome</keyword>
<dbReference type="EC" id="2.5.1.9" evidence="5 10"/>
<gene>
    <name evidence="13" type="primary">ribE</name>
    <name evidence="13" type="ORF">Poly41_10580</name>
</gene>
<organism evidence="13 14">
    <name type="scientific">Novipirellula artificiosorum</name>
    <dbReference type="NCBI Taxonomy" id="2528016"/>
    <lineage>
        <taxon>Bacteria</taxon>
        <taxon>Pseudomonadati</taxon>
        <taxon>Planctomycetota</taxon>
        <taxon>Planctomycetia</taxon>
        <taxon>Pirellulales</taxon>
        <taxon>Pirellulaceae</taxon>
        <taxon>Novipirellula</taxon>
    </lineage>
</organism>
<evidence type="ECO:0000256" key="1">
    <source>
        <dbReference type="ARBA" id="ARBA00000968"/>
    </source>
</evidence>